<evidence type="ECO:0000256" key="5">
    <source>
        <dbReference type="ARBA" id="ARBA00023136"/>
    </source>
</evidence>
<dbReference type="PANTHER" id="PTHR10283">
    <property type="entry name" value="SOLUTE CARRIER FAMILY 13 MEMBER"/>
    <property type="match status" value="1"/>
</dbReference>
<dbReference type="GO" id="GO:0005886">
    <property type="term" value="C:plasma membrane"/>
    <property type="evidence" value="ECO:0007669"/>
    <property type="project" value="TreeGrafter"/>
</dbReference>
<evidence type="ECO:0000256" key="1">
    <source>
        <dbReference type="ARBA" id="ARBA00004141"/>
    </source>
</evidence>
<dbReference type="InterPro" id="IPR001898">
    <property type="entry name" value="SLC13A/DASS"/>
</dbReference>
<comment type="subcellular location">
    <subcellularLocation>
        <location evidence="1">Membrane</location>
        <topology evidence="1">Multi-pass membrane protein</topology>
    </subcellularLocation>
</comment>
<gene>
    <name evidence="9" type="primary">LOC108039966</name>
    <name evidence="7" type="synonym">108039966</name>
</gene>
<evidence type="ECO:0000313" key="7">
    <source>
        <dbReference type="EnsemblMetazoa" id="XP_016972659.1"/>
    </source>
</evidence>
<dbReference type="EnsemblMetazoa" id="XM_017117170.2">
    <property type="protein sequence ID" value="XP_016972659.1"/>
    <property type="gene ID" value="LOC108039966"/>
</dbReference>
<dbReference type="Proteomes" id="UP001652680">
    <property type="component" value="Unassembled WGS sequence"/>
</dbReference>
<evidence type="ECO:0000256" key="3">
    <source>
        <dbReference type="ARBA" id="ARBA00022692"/>
    </source>
</evidence>
<dbReference type="Pfam" id="PF00939">
    <property type="entry name" value="Na_sulph_symp"/>
    <property type="match status" value="1"/>
</dbReference>
<feature type="transmembrane region" description="Helical" evidence="6">
    <location>
        <begin position="98"/>
        <end position="116"/>
    </location>
</feature>
<feature type="transmembrane region" description="Helical" evidence="6">
    <location>
        <begin position="501"/>
        <end position="523"/>
    </location>
</feature>
<evidence type="ECO:0000256" key="4">
    <source>
        <dbReference type="ARBA" id="ARBA00022989"/>
    </source>
</evidence>
<reference evidence="8" key="1">
    <citation type="journal article" date="2021" name="Elife">
        <title>Highly contiguous assemblies of 101 drosophilid genomes.</title>
        <authorList>
            <person name="Kim B.Y."/>
            <person name="Wang J.R."/>
            <person name="Miller D.E."/>
            <person name="Barmina O."/>
            <person name="Delaney E."/>
            <person name="Thompson A."/>
            <person name="Comeault A.A."/>
            <person name="Peede D."/>
            <person name="D'Agostino E.R."/>
            <person name="Pelaez J."/>
            <person name="Aguilar J.M."/>
            <person name="Haji D."/>
            <person name="Matsunaga T."/>
            <person name="Armstrong E.E."/>
            <person name="Zych M."/>
            <person name="Ogawa Y."/>
            <person name="Stamenkovic-Radak M."/>
            <person name="Jelic M."/>
            <person name="Veselinovic M.S."/>
            <person name="Tanaskovic M."/>
            <person name="Eric P."/>
            <person name="Gao J.J."/>
            <person name="Katoh T.K."/>
            <person name="Toda M.J."/>
            <person name="Watabe H."/>
            <person name="Watada M."/>
            <person name="Davis J.S."/>
            <person name="Moyle L.C."/>
            <person name="Manoli G."/>
            <person name="Bertolini E."/>
            <person name="Kostal V."/>
            <person name="Hawley R.S."/>
            <person name="Takahashi A."/>
            <person name="Jones C.D."/>
            <person name="Price D.K."/>
            <person name="Whiteman N."/>
            <person name="Kopp A."/>
            <person name="Matute D.R."/>
            <person name="Petrov D.A."/>
        </authorList>
    </citation>
    <scope>NUCLEOTIDE SEQUENCE [LARGE SCALE GENOMIC DNA]</scope>
</reference>
<dbReference type="RefSeq" id="XP_016972659.1">
    <property type="nucleotide sequence ID" value="XM_017117170.1"/>
</dbReference>
<keyword evidence="8" id="KW-1185">Reference proteome</keyword>
<dbReference type="PANTHER" id="PTHR10283:SF82">
    <property type="entry name" value="SOLUTE CARRIER FAMILY 13 MEMBER 2"/>
    <property type="match status" value="1"/>
</dbReference>
<evidence type="ECO:0000256" key="2">
    <source>
        <dbReference type="ARBA" id="ARBA00006772"/>
    </source>
</evidence>
<name>A0A6P4E7Z1_DRORH</name>
<dbReference type="OMA" id="GIMMDSS"/>
<sequence>MAATQDYKPGDVPLEEQDDRRLFCKFHYKGVLLLLIPILLGPILAGDPLLVCRFIYISLCLYLIYILNLMARGAIAFLYITFIPIAGIAGSGQVSTSYYTDLIFLVFGAIFMGVMMDSSGLSERLGMCVIGIVGGSLRFLQIFLTLGVFLLAYLVNPTMAAAFWMKVSQAVITEYDNAGIVRMYSEERPYEPGSNPYPTRSAIGIYITCCYAATLAGSLSPFVNPNGVICDGFTEDLSIEHLMLLMLAPTLLGLCVMIFWIQILFLGLFGGFDRRNQPELEGNRAGFRQTMADKRQAMGPWTTYPILVFVLILITFVLTATRRPRVYSGWDHIEPGIESGLSVPAIGMAILFFAIPANYFFCRYYVCRTPQKEGTSPSLLAWKAVNTNTPWADLFMLGAAFSCVFCAQKCGMNEAIAGAMTDPEGGTGPLQFVCGALYGTLLTSLSPATAIAKIALPTMAKAGGNFALPFATALHNQYLLPVSAPSNTIVAGWGNIRPYQFLMAGSVLAIFMFLTIAGFTALLGSTALPNGFP</sequence>
<dbReference type="AlphaFoldDB" id="A0A6P4E7Z1"/>
<evidence type="ECO:0000313" key="9">
    <source>
        <dbReference type="RefSeq" id="XP_016972659.1"/>
    </source>
</evidence>
<feature type="transmembrane region" description="Helical" evidence="6">
    <location>
        <begin position="341"/>
        <end position="362"/>
    </location>
</feature>
<feature type="transmembrane region" description="Helical" evidence="6">
    <location>
        <begin position="128"/>
        <end position="155"/>
    </location>
</feature>
<keyword evidence="5 6" id="KW-0472">Membrane</keyword>
<comment type="similarity">
    <text evidence="2">Belongs to the SLC13A/DASS transporter (TC 2.A.47) family. NADC subfamily.</text>
</comment>
<proteinExistence type="inferred from homology"/>
<feature type="transmembrane region" description="Helical" evidence="6">
    <location>
        <begin position="301"/>
        <end position="321"/>
    </location>
</feature>
<feature type="transmembrane region" description="Helical" evidence="6">
    <location>
        <begin position="26"/>
        <end position="44"/>
    </location>
</feature>
<protein>
    <submittedName>
        <fullName evidence="9">Protein I'm not dead yet</fullName>
    </submittedName>
</protein>
<keyword evidence="3 6" id="KW-0812">Transmembrane</keyword>
<organism evidence="9">
    <name type="scientific">Drosophila rhopaloa</name>
    <name type="common">Fruit fly</name>
    <dbReference type="NCBI Taxonomy" id="1041015"/>
    <lineage>
        <taxon>Eukaryota</taxon>
        <taxon>Metazoa</taxon>
        <taxon>Ecdysozoa</taxon>
        <taxon>Arthropoda</taxon>
        <taxon>Hexapoda</taxon>
        <taxon>Insecta</taxon>
        <taxon>Pterygota</taxon>
        <taxon>Neoptera</taxon>
        <taxon>Endopterygota</taxon>
        <taxon>Diptera</taxon>
        <taxon>Brachycera</taxon>
        <taxon>Muscomorpha</taxon>
        <taxon>Ephydroidea</taxon>
        <taxon>Drosophilidae</taxon>
        <taxon>Drosophila</taxon>
        <taxon>Sophophora</taxon>
    </lineage>
</organism>
<dbReference type="GO" id="GO:0015137">
    <property type="term" value="F:citrate transmembrane transporter activity"/>
    <property type="evidence" value="ECO:0007669"/>
    <property type="project" value="TreeGrafter"/>
</dbReference>
<dbReference type="GeneID" id="108039966"/>
<reference evidence="9" key="2">
    <citation type="submission" date="2025-04" db="UniProtKB">
        <authorList>
            <consortium name="RefSeq"/>
        </authorList>
    </citation>
    <scope>IDENTIFICATION</scope>
</reference>
<dbReference type="OrthoDB" id="7860769at2759"/>
<accession>A0A6P4E7Z1</accession>
<dbReference type="GO" id="GO:0015141">
    <property type="term" value="F:succinate transmembrane transporter activity"/>
    <property type="evidence" value="ECO:0007669"/>
    <property type="project" value="TreeGrafter"/>
</dbReference>
<feature type="transmembrane region" description="Helical" evidence="6">
    <location>
        <begin position="74"/>
        <end position="92"/>
    </location>
</feature>
<reference evidence="7" key="3">
    <citation type="submission" date="2025-05" db="UniProtKB">
        <authorList>
            <consortium name="EnsemblMetazoa"/>
        </authorList>
    </citation>
    <scope>IDENTIFICATION</scope>
</reference>
<keyword evidence="4 6" id="KW-1133">Transmembrane helix</keyword>
<evidence type="ECO:0000313" key="8">
    <source>
        <dbReference type="Proteomes" id="UP001652680"/>
    </source>
</evidence>
<evidence type="ECO:0000256" key="6">
    <source>
        <dbReference type="SAM" id="Phobius"/>
    </source>
</evidence>
<feature type="transmembrane region" description="Helical" evidence="6">
    <location>
        <begin position="242"/>
        <end position="269"/>
    </location>
</feature>
<feature type="transmembrane region" description="Helical" evidence="6">
    <location>
        <begin position="50"/>
        <end position="67"/>
    </location>
</feature>